<protein>
    <submittedName>
        <fullName evidence="2">Uncharacterized protein</fullName>
    </submittedName>
</protein>
<dbReference type="AlphaFoldDB" id="A0A2R6WQM1"/>
<dbReference type="EMBL" id="KZ772738">
    <property type="protein sequence ID" value="PTQ36114.1"/>
    <property type="molecule type" value="Genomic_DNA"/>
</dbReference>
<feature type="region of interest" description="Disordered" evidence="1">
    <location>
        <begin position="55"/>
        <end position="80"/>
    </location>
</feature>
<dbReference type="Gramene" id="Mp4g00720.1">
    <property type="protein sequence ID" value="Mp4g00720.1.cds"/>
    <property type="gene ID" value="Mp4g00720"/>
</dbReference>
<sequence>MGWCRSLRSIQVRGFGFRNLTPMLSCTSMSSNLSLQVRIIWARFSNTESIPRFAAGQVPPTGTAGEDLIYGRGSTQPDAV</sequence>
<reference evidence="3" key="1">
    <citation type="journal article" date="2017" name="Cell">
        <title>Insights into land plant evolution garnered from the Marchantia polymorpha genome.</title>
        <authorList>
            <person name="Bowman J.L."/>
            <person name="Kohchi T."/>
            <person name="Yamato K.T."/>
            <person name="Jenkins J."/>
            <person name="Shu S."/>
            <person name="Ishizaki K."/>
            <person name="Yamaoka S."/>
            <person name="Nishihama R."/>
            <person name="Nakamura Y."/>
            <person name="Berger F."/>
            <person name="Adam C."/>
            <person name="Aki S.S."/>
            <person name="Althoff F."/>
            <person name="Araki T."/>
            <person name="Arteaga-Vazquez M.A."/>
            <person name="Balasubrmanian S."/>
            <person name="Barry K."/>
            <person name="Bauer D."/>
            <person name="Boehm C.R."/>
            <person name="Briginshaw L."/>
            <person name="Caballero-Perez J."/>
            <person name="Catarino B."/>
            <person name="Chen F."/>
            <person name="Chiyoda S."/>
            <person name="Chovatia M."/>
            <person name="Davies K.M."/>
            <person name="Delmans M."/>
            <person name="Demura T."/>
            <person name="Dierschke T."/>
            <person name="Dolan L."/>
            <person name="Dorantes-Acosta A.E."/>
            <person name="Eklund D.M."/>
            <person name="Florent S.N."/>
            <person name="Flores-Sandoval E."/>
            <person name="Fujiyama A."/>
            <person name="Fukuzawa H."/>
            <person name="Galik B."/>
            <person name="Grimanelli D."/>
            <person name="Grimwood J."/>
            <person name="Grossniklaus U."/>
            <person name="Hamada T."/>
            <person name="Haseloff J."/>
            <person name="Hetherington A.J."/>
            <person name="Higo A."/>
            <person name="Hirakawa Y."/>
            <person name="Hundley H.N."/>
            <person name="Ikeda Y."/>
            <person name="Inoue K."/>
            <person name="Inoue S.I."/>
            <person name="Ishida S."/>
            <person name="Jia Q."/>
            <person name="Kakita M."/>
            <person name="Kanazawa T."/>
            <person name="Kawai Y."/>
            <person name="Kawashima T."/>
            <person name="Kennedy M."/>
            <person name="Kinose K."/>
            <person name="Kinoshita T."/>
            <person name="Kohara Y."/>
            <person name="Koide E."/>
            <person name="Komatsu K."/>
            <person name="Kopischke S."/>
            <person name="Kubo M."/>
            <person name="Kyozuka J."/>
            <person name="Lagercrantz U."/>
            <person name="Lin S.S."/>
            <person name="Lindquist E."/>
            <person name="Lipzen A.M."/>
            <person name="Lu C.W."/>
            <person name="De Luna E."/>
            <person name="Martienssen R.A."/>
            <person name="Minamino N."/>
            <person name="Mizutani M."/>
            <person name="Mizutani M."/>
            <person name="Mochizuki N."/>
            <person name="Monte I."/>
            <person name="Mosher R."/>
            <person name="Nagasaki H."/>
            <person name="Nakagami H."/>
            <person name="Naramoto S."/>
            <person name="Nishitani K."/>
            <person name="Ohtani M."/>
            <person name="Okamoto T."/>
            <person name="Okumura M."/>
            <person name="Phillips J."/>
            <person name="Pollak B."/>
            <person name="Reinders A."/>
            <person name="Rovekamp M."/>
            <person name="Sano R."/>
            <person name="Sawa S."/>
            <person name="Schmid M.W."/>
            <person name="Shirakawa M."/>
            <person name="Solano R."/>
            <person name="Spunde A."/>
            <person name="Suetsugu N."/>
            <person name="Sugano S."/>
            <person name="Sugiyama A."/>
            <person name="Sun R."/>
            <person name="Suzuki Y."/>
            <person name="Takenaka M."/>
            <person name="Takezawa D."/>
            <person name="Tomogane H."/>
            <person name="Tsuzuki M."/>
            <person name="Ueda T."/>
            <person name="Umeda M."/>
            <person name="Ward J.M."/>
            <person name="Watanabe Y."/>
            <person name="Yazaki K."/>
            <person name="Yokoyama R."/>
            <person name="Yoshitake Y."/>
            <person name="Yotsui I."/>
            <person name="Zachgo S."/>
            <person name="Schmutz J."/>
        </authorList>
    </citation>
    <scope>NUCLEOTIDE SEQUENCE [LARGE SCALE GENOMIC DNA]</scope>
    <source>
        <strain evidence="3">Tak-1</strain>
    </source>
</reference>
<organism evidence="2 3">
    <name type="scientific">Marchantia polymorpha</name>
    <name type="common">Common liverwort</name>
    <name type="synonym">Marchantia aquatica</name>
    <dbReference type="NCBI Taxonomy" id="3197"/>
    <lineage>
        <taxon>Eukaryota</taxon>
        <taxon>Viridiplantae</taxon>
        <taxon>Streptophyta</taxon>
        <taxon>Embryophyta</taxon>
        <taxon>Marchantiophyta</taxon>
        <taxon>Marchantiopsida</taxon>
        <taxon>Marchantiidae</taxon>
        <taxon>Marchantiales</taxon>
        <taxon>Marchantiaceae</taxon>
        <taxon>Marchantia</taxon>
    </lineage>
</organism>
<evidence type="ECO:0000313" key="3">
    <source>
        <dbReference type="Proteomes" id="UP000244005"/>
    </source>
</evidence>
<gene>
    <name evidence="2" type="ORF">MARPO_0066s0070</name>
</gene>
<accession>A0A2R6WQM1</accession>
<dbReference type="Proteomes" id="UP000244005">
    <property type="component" value="Unassembled WGS sequence"/>
</dbReference>
<evidence type="ECO:0000256" key="1">
    <source>
        <dbReference type="SAM" id="MobiDB-lite"/>
    </source>
</evidence>
<evidence type="ECO:0000313" key="2">
    <source>
        <dbReference type="EMBL" id="PTQ36114.1"/>
    </source>
</evidence>
<name>A0A2R6WQM1_MARPO</name>
<keyword evidence="3" id="KW-1185">Reference proteome</keyword>
<proteinExistence type="predicted"/>